<dbReference type="PROSITE" id="PS51318">
    <property type="entry name" value="TAT"/>
    <property type="match status" value="1"/>
</dbReference>
<dbReference type="Pfam" id="PF07394">
    <property type="entry name" value="DUF1501"/>
    <property type="match status" value="1"/>
</dbReference>
<gene>
    <name evidence="1" type="ORF">KS4_36170</name>
</gene>
<dbReference type="EMBL" id="CP036425">
    <property type="protein sequence ID" value="QDU35534.1"/>
    <property type="molecule type" value="Genomic_DNA"/>
</dbReference>
<proteinExistence type="predicted"/>
<organism evidence="1 2">
    <name type="scientific">Poriferisphaera corsica</name>
    <dbReference type="NCBI Taxonomy" id="2528020"/>
    <lineage>
        <taxon>Bacteria</taxon>
        <taxon>Pseudomonadati</taxon>
        <taxon>Planctomycetota</taxon>
        <taxon>Phycisphaerae</taxon>
        <taxon>Phycisphaerales</taxon>
        <taxon>Phycisphaeraceae</taxon>
        <taxon>Poriferisphaera</taxon>
    </lineage>
</organism>
<evidence type="ECO:0000313" key="2">
    <source>
        <dbReference type="Proteomes" id="UP000317369"/>
    </source>
</evidence>
<protein>
    <recommendedName>
        <fullName evidence="3">DUF1501 domain-containing protein</fullName>
    </recommendedName>
</protein>
<dbReference type="PANTHER" id="PTHR43737">
    <property type="entry name" value="BLL7424 PROTEIN"/>
    <property type="match status" value="1"/>
</dbReference>
<name>A0A517YZ97_9BACT</name>
<dbReference type="NCBIfam" id="TIGR01409">
    <property type="entry name" value="TAT_signal_seq"/>
    <property type="match status" value="1"/>
</dbReference>
<dbReference type="RefSeq" id="WP_200761391.1">
    <property type="nucleotide sequence ID" value="NZ_CP036425.1"/>
</dbReference>
<dbReference type="AlphaFoldDB" id="A0A517YZ97"/>
<evidence type="ECO:0008006" key="3">
    <source>
        <dbReference type="Google" id="ProtNLM"/>
    </source>
</evidence>
<reference evidence="1 2" key="1">
    <citation type="submission" date="2019-02" db="EMBL/GenBank/DDBJ databases">
        <title>Deep-cultivation of Planctomycetes and their phenomic and genomic characterization uncovers novel biology.</title>
        <authorList>
            <person name="Wiegand S."/>
            <person name="Jogler M."/>
            <person name="Boedeker C."/>
            <person name="Pinto D."/>
            <person name="Vollmers J."/>
            <person name="Rivas-Marin E."/>
            <person name="Kohn T."/>
            <person name="Peeters S.H."/>
            <person name="Heuer A."/>
            <person name="Rast P."/>
            <person name="Oberbeckmann S."/>
            <person name="Bunk B."/>
            <person name="Jeske O."/>
            <person name="Meyerdierks A."/>
            <person name="Storesund J.E."/>
            <person name="Kallscheuer N."/>
            <person name="Luecker S."/>
            <person name="Lage O.M."/>
            <person name="Pohl T."/>
            <person name="Merkel B.J."/>
            <person name="Hornburger P."/>
            <person name="Mueller R.-W."/>
            <person name="Bruemmer F."/>
            <person name="Labrenz M."/>
            <person name="Spormann A.M."/>
            <person name="Op den Camp H."/>
            <person name="Overmann J."/>
            <person name="Amann R."/>
            <person name="Jetten M.S.M."/>
            <person name="Mascher T."/>
            <person name="Medema M.H."/>
            <person name="Devos D.P."/>
            <person name="Kaster A.-K."/>
            <person name="Ovreas L."/>
            <person name="Rohde M."/>
            <person name="Galperin M.Y."/>
            <person name="Jogler C."/>
        </authorList>
    </citation>
    <scope>NUCLEOTIDE SEQUENCE [LARGE SCALE GENOMIC DNA]</scope>
    <source>
        <strain evidence="1 2">KS4</strain>
    </source>
</reference>
<dbReference type="Proteomes" id="UP000317369">
    <property type="component" value="Chromosome"/>
</dbReference>
<dbReference type="KEGG" id="pcor:KS4_36170"/>
<keyword evidence="2" id="KW-1185">Reference proteome</keyword>
<sequence length="432" mass="47427">MSTTRRQFIKSSAILTAAAAGSISPWSTIKAFSQSTPLAQAHGCKKTPTLITLYLRGGSDPINTIIPYADSLYPKLRPTIAVPTHNKNNKPQIIPISNHFGFHPAAAPLAELYKQNLLAPILCTGSTHPTRSHFDAQDFMERAAPGIKTITEGWLNRFLQLSQSSNDHPLRALCMQPILPRSLRGQYPVVAVPDYAAASAITQFQSLYTCKEGASAANLNAAKPITAEQNRQRIIQTGQQAIQRVHLLDTLIKNYKPQTTYPNSNLGSQLRDLAAVIKTDQNLQIAAIDYNGWDHHTYQGAATGNFSRMLQNVSNSLLAFSKDLGPHINNTVILVMTEFGRTVKENGNNGTDHGHGGYMLALGGPIAGGQILGKWTGLDQRALYQSRDLPVHTDFRDVFSAVLKGLFQFDTDKHDFFPKYNANPQLLKLFTA</sequence>
<dbReference type="InterPro" id="IPR010869">
    <property type="entry name" value="DUF1501"/>
</dbReference>
<dbReference type="InterPro" id="IPR019546">
    <property type="entry name" value="TAT_signal_bac_arc"/>
</dbReference>
<dbReference type="PANTHER" id="PTHR43737:SF1">
    <property type="entry name" value="DUF1501 DOMAIN-CONTAINING PROTEIN"/>
    <property type="match status" value="1"/>
</dbReference>
<accession>A0A517YZ97</accession>
<dbReference type="InterPro" id="IPR006311">
    <property type="entry name" value="TAT_signal"/>
</dbReference>
<evidence type="ECO:0000313" key="1">
    <source>
        <dbReference type="EMBL" id="QDU35534.1"/>
    </source>
</evidence>